<keyword evidence="2 3" id="KW-0663">Pyridoxal phosphate</keyword>
<dbReference type="EMBL" id="MHPP01000014">
    <property type="protein sequence ID" value="OGZ84615.1"/>
    <property type="molecule type" value="Genomic_DNA"/>
</dbReference>
<dbReference type="SUPFAM" id="SSF53383">
    <property type="entry name" value="PLP-dependent transferases"/>
    <property type="match status" value="1"/>
</dbReference>
<dbReference type="PANTHER" id="PTHR30244">
    <property type="entry name" value="TRANSAMINASE"/>
    <property type="match status" value="1"/>
</dbReference>
<sequence>MRNYFKPISISLSPNVEKDDVALALNLLIRPWLWRKGKGIKELEESFKNYLGVKYAFSFNSGRSSLYAILKALELQKGDEVLLQAFTCNAVPNPILWVGLEPVYVDCSTEDFNINLDDLKAKISPKTRVLVVQHTFGMPANMDEIRAICEAKNIILIEDCAHALGADINGFKVGTFGKASFFSFSRDKVISSVYGGMVATNDPSLAEKIRRAQDKFGSPNSLWVFQQILHPILLNFIILPVYSFLDLGKIILVASQVFHVLSKAVSWQEKRGLRPGYFPNALPNAIAMMAINQLKKIEKFKTHRQKVADYYFKELAGTKFELPKIYDNKNNIYLRFSVKHKDAHEIIYEAWHKQNILLGDWYTTPIAPFDTKIEEMKYIMGMCKNAEYLAKHTLNLPTHINIKKEDAERIVGFLKKWK</sequence>
<gene>
    <name evidence="4" type="ORF">A2401_01020</name>
</gene>
<feature type="active site" description="Proton acceptor" evidence="1">
    <location>
        <position position="188"/>
    </location>
</feature>
<protein>
    <recommendedName>
        <fullName evidence="6">DegT/DnrJ/EryC1/StrS aminotransferase</fullName>
    </recommendedName>
</protein>
<accession>A0A1G2JBW9</accession>
<dbReference type="InterPro" id="IPR015424">
    <property type="entry name" value="PyrdxlP-dep_Trfase"/>
</dbReference>
<comment type="similarity">
    <text evidence="3">Belongs to the DegT/DnrJ/EryC1 family.</text>
</comment>
<evidence type="ECO:0000256" key="3">
    <source>
        <dbReference type="RuleBase" id="RU004508"/>
    </source>
</evidence>
<proteinExistence type="inferred from homology"/>
<dbReference type="Gene3D" id="3.90.1150.10">
    <property type="entry name" value="Aspartate Aminotransferase, domain 1"/>
    <property type="match status" value="1"/>
</dbReference>
<reference evidence="4 5" key="1">
    <citation type="journal article" date="2016" name="Nat. Commun.">
        <title>Thousands of microbial genomes shed light on interconnected biogeochemical processes in an aquifer system.</title>
        <authorList>
            <person name="Anantharaman K."/>
            <person name="Brown C.T."/>
            <person name="Hug L.A."/>
            <person name="Sharon I."/>
            <person name="Castelle C.J."/>
            <person name="Probst A.J."/>
            <person name="Thomas B.C."/>
            <person name="Singh A."/>
            <person name="Wilkins M.J."/>
            <person name="Karaoz U."/>
            <person name="Brodie E.L."/>
            <person name="Williams K.H."/>
            <person name="Hubbard S.S."/>
            <person name="Banfield J.F."/>
        </authorList>
    </citation>
    <scope>NUCLEOTIDE SEQUENCE [LARGE SCALE GENOMIC DNA]</scope>
</reference>
<dbReference type="AlphaFoldDB" id="A0A1G2JBW9"/>
<dbReference type="GO" id="GO:0030170">
    <property type="term" value="F:pyridoxal phosphate binding"/>
    <property type="evidence" value="ECO:0007669"/>
    <property type="project" value="TreeGrafter"/>
</dbReference>
<dbReference type="InterPro" id="IPR015421">
    <property type="entry name" value="PyrdxlP-dep_Trfase_major"/>
</dbReference>
<evidence type="ECO:0000313" key="5">
    <source>
        <dbReference type="Proteomes" id="UP000177751"/>
    </source>
</evidence>
<dbReference type="InterPro" id="IPR000653">
    <property type="entry name" value="DegT/StrS_aminotransferase"/>
</dbReference>
<dbReference type="InterPro" id="IPR015422">
    <property type="entry name" value="PyrdxlP-dep_Trfase_small"/>
</dbReference>
<dbReference type="GO" id="GO:0008483">
    <property type="term" value="F:transaminase activity"/>
    <property type="evidence" value="ECO:0007669"/>
    <property type="project" value="TreeGrafter"/>
</dbReference>
<feature type="modified residue" description="N6-(pyridoxal phosphate)lysine" evidence="2">
    <location>
        <position position="188"/>
    </location>
</feature>
<dbReference type="PIRSF" id="PIRSF000390">
    <property type="entry name" value="PLP_StrS"/>
    <property type="match status" value="1"/>
</dbReference>
<evidence type="ECO:0000256" key="2">
    <source>
        <dbReference type="PIRSR" id="PIRSR000390-2"/>
    </source>
</evidence>
<dbReference type="STRING" id="1802229.A2401_01020"/>
<dbReference type="Gene3D" id="3.40.640.10">
    <property type="entry name" value="Type I PLP-dependent aspartate aminotransferase-like (Major domain)"/>
    <property type="match status" value="1"/>
</dbReference>
<name>A0A1G2JBW9_9BACT</name>
<evidence type="ECO:0008006" key="6">
    <source>
        <dbReference type="Google" id="ProtNLM"/>
    </source>
</evidence>
<dbReference type="PANTHER" id="PTHR30244:SF34">
    <property type="entry name" value="DTDP-4-AMINO-4,6-DIDEOXYGALACTOSE TRANSAMINASE"/>
    <property type="match status" value="1"/>
</dbReference>
<dbReference type="Pfam" id="PF01041">
    <property type="entry name" value="DegT_DnrJ_EryC1"/>
    <property type="match status" value="2"/>
</dbReference>
<evidence type="ECO:0000256" key="1">
    <source>
        <dbReference type="PIRSR" id="PIRSR000390-1"/>
    </source>
</evidence>
<organism evidence="4 5">
    <name type="scientific">Candidatus Staskawiczbacteria bacterium RIFOXYC1_FULL_38_18</name>
    <dbReference type="NCBI Taxonomy" id="1802229"/>
    <lineage>
        <taxon>Bacteria</taxon>
        <taxon>Candidatus Staskawicziibacteriota</taxon>
    </lineage>
</organism>
<dbReference type="Proteomes" id="UP000177751">
    <property type="component" value="Unassembled WGS sequence"/>
</dbReference>
<comment type="caution">
    <text evidence="4">The sequence shown here is derived from an EMBL/GenBank/DDBJ whole genome shotgun (WGS) entry which is preliminary data.</text>
</comment>
<dbReference type="GO" id="GO:0000271">
    <property type="term" value="P:polysaccharide biosynthetic process"/>
    <property type="evidence" value="ECO:0007669"/>
    <property type="project" value="TreeGrafter"/>
</dbReference>
<evidence type="ECO:0000313" key="4">
    <source>
        <dbReference type="EMBL" id="OGZ84615.1"/>
    </source>
</evidence>